<protein>
    <submittedName>
        <fullName evidence="2">Uncharacterized protein</fullName>
    </submittedName>
</protein>
<keyword evidence="3" id="KW-1185">Reference proteome</keyword>
<accession>A0A8I0ABJ9</accession>
<feature type="signal peptide" evidence="1">
    <location>
        <begin position="1"/>
        <end position="25"/>
    </location>
</feature>
<evidence type="ECO:0000313" key="2">
    <source>
        <dbReference type="EMBL" id="MBC5639127.1"/>
    </source>
</evidence>
<gene>
    <name evidence="2" type="ORF">H8R92_01515</name>
</gene>
<dbReference type="EMBL" id="JACOOQ010000002">
    <property type="protein sequence ID" value="MBC5639127.1"/>
    <property type="molecule type" value="Genomic_DNA"/>
</dbReference>
<comment type="caution">
    <text evidence="2">The sequence shown here is derived from an EMBL/GenBank/DDBJ whole genome shotgun (WGS) entry which is preliminary data.</text>
</comment>
<dbReference type="AlphaFoldDB" id="A0A8I0ABJ9"/>
<name>A0A8I0ABJ9_9CLOT</name>
<keyword evidence="1" id="KW-0732">Signal</keyword>
<reference evidence="2" key="1">
    <citation type="submission" date="2020-08" db="EMBL/GenBank/DDBJ databases">
        <title>Genome public.</title>
        <authorList>
            <person name="Liu C."/>
            <person name="Sun Q."/>
        </authorList>
    </citation>
    <scope>NUCLEOTIDE SEQUENCE</scope>
    <source>
        <strain evidence="2">NSJ-42</strain>
    </source>
</reference>
<dbReference type="RefSeq" id="WP_186834521.1">
    <property type="nucleotide sequence ID" value="NZ_JACOOQ010000002.1"/>
</dbReference>
<evidence type="ECO:0000256" key="1">
    <source>
        <dbReference type="SAM" id="SignalP"/>
    </source>
</evidence>
<organism evidence="2 3">
    <name type="scientific">Clostridium lentum</name>
    <dbReference type="NCBI Taxonomy" id="2763037"/>
    <lineage>
        <taxon>Bacteria</taxon>
        <taxon>Bacillati</taxon>
        <taxon>Bacillota</taxon>
        <taxon>Clostridia</taxon>
        <taxon>Eubacteriales</taxon>
        <taxon>Clostridiaceae</taxon>
        <taxon>Clostridium</taxon>
    </lineage>
</organism>
<dbReference type="Proteomes" id="UP000662088">
    <property type="component" value="Unassembled WGS sequence"/>
</dbReference>
<sequence>MLKKHFKMLCTMALLSLFLQQSAIASTMYPNAFDNIFEKLDNFFHSNGGHKEINVPEEEFLENQYLQDYYEEDEKYLERPEAQQFYKD</sequence>
<proteinExistence type="predicted"/>
<evidence type="ECO:0000313" key="3">
    <source>
        <dbReference type="Proteomes" id="UP000662088"/>
    </source>
</evidence>
<feature type="chain" id="PRO_5034964175" evidence="1">
    <location>
        <begin position="26"/>
        <end position="88"/>
    </location>
</feature>